<evidence type="ECO:0000256" key="2">
    <source>
        <dbReference type="ARBA" id="ARBA00023002"/>
    </source>
</evidence>
<organism evidence="4 5">
    <name type="scientific">Portibacter lacus</name>
    <dbReference type="NCBI Taxonomy" id="1099794"/>
    <lineage>
        <taxon>Bacteria</taxon>
        <taxon>Pseudomonadati</taxon>
        <taxon>Bacteroidota</taxon>
        <taxon>Saprospiria</taxon>
        <taxon>Saprospirales</taxon>
        <taxon>Haliscomenobacteraceae</taxon>
        <taxon>Portibacter</taxon>
    </lineage>
</organism>
<reference evidence="4" key="1">
    <citation type="journal article" date="2014" name="Int. J. Syst. Evol. Microbiol.">
        <title>Complete genome sequence of Corynebacterium casei LMG S-19264T (=DSM 44701T), isolated from a smear-ripened cheese.</title>
        <authorList>
            <consortium name="US DOE Joint Genome Institute (JGI-PGF)"/>
            <person name="Walter F."/>
            <person name="Albersmeier A."/>
            <person name="Kalinowski J."/>
            <person name="Ruckert C."/>
        </authorList>
    </citation>
    <scope>NUCLEOTIDE SEQUENCE</scope>
    <source>
        <strain evidence="4">NBRC 108769</strain>
    </source>
</reference>
<dbReference type="PRINTS" id="PR00080">
    <property type="entry name" value="SDRFAMILY"/>
</dbReference>
<dbReference type="Proteomes" id="UP001156666">
    <property type="component" value="Unassembled WGS sequence"/>
</dbReference>
<evidence type="ECO:0000313" key="5">
    <source>
        <dbReference type="Proteomes" id="UP001156666"/>
    </source>
</evidence>
<dbReference type="GO" id="GO:0016616">
    <property type="term" value="F:oxidoreductase activity, acting on the CH-OH group of donors, NAD or NADP as acceptor"/>
    <property type="evidence" value="ECO:0007669"/>
    <property type="project" value="UniProtKB-ARBA"/>
</dbReference>
<keyword evidence="2" id="KW-0560">Oxidoreductase</keyword>
<gene>
    <name evidence="4" type="ORF">GCM10007940_46490</name>
</gene>
<dbReference type="Gene3D" id="3.40.50.720">
    <property type="entry name" value="NAD(P)-binding Rossmann-like Domain"/>
    <property type="match status" value="1"/>
</dbReference>
<comment type="caution">
    <text evidence="4">The sequence shown here is derived from an EMBL/GenBank/DDBJ whole genome shotgun (WGS) entry which is preliminary data.</text>
</comment>
<evidence type="ECO:0000256" key="3">
    <source>
        <dbReference type="RuleBase" id="RU000363"/>
    </source>
</evidence>
<dbReference type="InterPro" id="IPR020904">
    <property type="entry name" value="Sc_DH/Rdtase_CS"/>
</dbReference>
<dbReference type="InterPro" id="IPR036291">
    <property type="entry name" value="NAD(P)-bd_dom_sf"/>
</dbReference>
<evidence type="ECO:0000256" key="1">
    <source>
        <dbReference type="ARBA" id="ARBA00006484"/>
    </source>
</evidence>
<accession>A0AA37ST63</accession>
<keyword evidence="5" id="KW-1185">Reference proteome</keyword>
<dbReference type="FunFam" id="3.40.50.720:FF:000240">
    <property type="entry name" value="SDR family oxidoreductase"/>
    <property type="match status" value="1"/>
</dbReference>
<comment type="similarity">
    <text evidence="1 3">Belongs to the short-chain dehydrogenases/reductases (SDR) family.</text>
</comment>
<evidence type="ECO:0000313" key="4">
    <source>
        <dbReference type="EMBL" id="GLR20033.1"/>
    </source>
</evidence>
<dbReference type="PRINTS" id="PR00081">
    <property type="entry name" value="GDHRDH"/>
</dbReference>
<dbReference type="GO" id="GO:0005975">
    <property type="term" value="P:carbohydrate metabolic process"/>
    <property type="evidence" value="ECO:0007669"/>
    <property type="project" value="UniProtKB-ARBA"/>
</dbReference>
<protein>
    <submittedName>
        <fullName evidence="4">Dioxygenase</fullName>
    </submittedName>
</protein>
<dbReference type="SUPFAM" id="SSF51735">
    <property type="entry name" value="NAD(P)-binding Rossmann-fold domains"/>
    <property type="match status" value="1"/>
</dbReference>
<dbReference type="PROSITE" id="PS00061">
    <property type="entry name" value="ADH_SHORT"/>
    <property type="match status" value="1"/>
</dbReference>
<proteinExistence type="inferred from homology"/>
<sequence length="287" mass="30863">MNLEFADGFLHLFFYRKIIFDKMNGKVVCITGGNGTIGSALAEGMAKAGAKVFILARNEEKSKAVVAELQSKNLDVDYIVCDVLDQETTEAAVDQVLEKAGRVDVLINGAGGNMSGATIMPNQTIFDLEIDQFKKVNDLNLLGTVIPTKAFARPMVDQKQGCIINISSMSAISPMTRVVGYSASKAAVDNFTKSMAVELISKYGEGIRVNAIAPGFLVADQNRALLMNEDGSLTDRGNTIISQTPMRRFGKPEELVSTVLWLCDDKSSFITGIIVPIDGGFSAFSGV</sequence>
<dbReference type="AlphaFoldDB" id="A0AA37ST63"/>
<dbReference type="Pfam" id="PF00106">
    <property type="entry name" value="adh_short"/>
    <property type="match status" value="1"/>
</dbReference>
<dbReference type="NCBIfam" id="NF006132">
    <property type="entry name" value="PRK08277.1"/>
    <property type="match status" value="1"/>
</dbReference>
<dbReference type="InterPro" id="IPR002347">
    <property type="entry name" value="SDR_fam"/>
</dbReference>
<reference evidence="4" key="2">
    <citation type="submission" date="2023-01" db="EMBL/GenBank/DDBJ databases">
        <title>Draft genome sequence of Portibacter lacus strain NBRC 108769.</title>
        <authorList>
            <person name="Sun Q."/>
            <person name="Mori K."/>
        </authorList>
    </citation>
    <scope>NUCLEOTIDE SEQUENCE</scope>
    <source>
        <strain evidence="4">NBRC 108769</strain>
    </source>
</reference>
<dbReference type="GO" id="GO:0051213">
    <property type="term" value="F:dioxygenase activity"/>
    <property type="evidence" value="ECO:0007669"/>
    <property type="project" value="UniProtKB-KW"/>
</dbReference>
<dbReference type="PANTHER" id="PTHR42760:SF115">
    <property type="entry name" value="3-OXOACYL-[ACYL-CARRIER-PROTEIN] REDUCTASE FABG"/>
    <property type="match status" value="1"/>
</dbReference>
<dbReference type="PANTHER" id="PTHR42760">
    <property type="entry name" value="SHORT-CHAIN DEHYDROGENASES/REDUCTASES FAMILY MEMBER"/>
    <property type="match status" value="1"/>
</dbReference>
<keyword evidence="4" id="KW-0223">Dioxygenase</keyword>
<name>A0AA37ST63_9BACT</name>
<dbReference type="EMBL" id="BSOH01000037">
    <property type="protein sequence ID" value="GLR20033.1"/>
    <property type="molecule type" value="Genomic_DNA"/>
</dbReference>